<name>M5EC08_MALS4</name>
<dbReference type="InterPro" id="IPR036322">
    <property type="entry name" value="WD40_repeat_dom_sf"/>
</dbReference>
<evidence type="ECO:0008006" key="5">
    <source>
        <dbReference type="Google" id="ProtNLM"/>
    </source>
</evidence>
<evidence type="ECO:0000256" key="1">
    <source>
        <dbReference type="ARBA" id="ARBA00022574"/>
    </source>
</evidence>
<dbReference type="InterPro" id="IPR006594">
    <property type="entry name" value="LisH"/>
</dbReference>
<dbReference type="HOGENOM" id="CLU_029207_1_0_1"/>
<dbReference type="Gene3D" id="2.130.10.10">
    <property type="entry name" value="YVTN repeat-like/Quinoprotein amine dehydrogenase"/>
    <property type="match status" value="1"/>
</dbReference>
<keyword evidence="2" id="KW-0677">Repeat</keyword>
<dbReference type="OrthoDB" id="1932312at2759"/>
<dbReference type="Proteomes" id="UP000186303">
    <property type="component" value="Chromosome 2"/>
</dbReference>
<dbReference type="PANTHER" id="PTHR44019">
    <property type="entry name" value="WD REPEAT-CONTAINING PROTEIN 55"/>
    <property type="match status" value="1"/>
</dbReference>
<dbReference type="Pfam" id="PF00400">
    <property type="entry name" value="WD40"/>
    <property type="match status" value="2"/>
</dbReference>
<dbReference type="STRING" id="1230383.M5EC08"/>
<gene>
    <name evidence="3" type="ORF">MSYG_0957</name>
</gene>
<dbReference type="PROSITE" id="PS50082">
    <property type="entry name" value="WD_REPEATS_2"/>
    <property type="match status" value="1"/>
</dbReference>
<dbReference type="SUPFAM" id="SSF50978">
    <property type="entry name" value="WD40 repeat-like"/>
    <property type="match status" value="1"/>
</dbReference>
<sequence length="463" mass="50115">MDLEAECEAIVAAFLRTHGYQDTLATFEREGGRTSTSSVREHVPHDLRTLVELAESHAMSQALQDITLEDRPTDALSQVPLPAYELAATYDYLHMSNILSVMPATYPGVGGPCIATTSADRRVVFTDVTNGEVVGVLEASVSADGLRMGHEAAVLDMSQHPQRPTYVLTAGMDGRVVQWDLLHDLPVHEIRDHKRFVVRVAHSDDGRFMATAGYDKNIHIYAADIRHDKPVYTRLHTLVLPTNPEALLFVRGPATPGDAPGLLERTWLLYTARDRATLHYVALPAAGGTPDWTVLEYGTNADPNDQHRSYSLLHLTLHPSGRYVAVQTGELGTSDRLDGGSPAPSRILLMPLFSARRHATLWTSAPASAFASPRHAWMPRGEAVWVTGEDGVLRLVALDGTERASVRCHGSAPEAAGGRAGAALAAAAWRSGGNTVIRGVTVLADGRVASCGYDRTVRILHSL</sequence>
<dbReference type="OMA" id="FIHYIAL"/>
<dbReference type="KEGG" id="msym:MSY001_2568"/>
<dbReference type="SMART" id="SM00320">
    <property type="entry name" value="WD40"/>
    <property type="match status" value="3"/>
</dbReference>
<evidence type="ECO:0000313" key="3">
    <source>
        <dbReference type="EMBL" id="SHO76619.1"/>
    </source>
</evidence>
<keyword evidence="4" id="KW-1185">Reference proteome</keyword>
<organism evidence="3 4">
    <name type="scientific">Malassezia sympodialis (strain ATCC 42132)</name>
    <name type="common">Atopic eczema-associated yeast</name>
    <dbReference type="NCBI Taxonomy" id="1230383"/>
    <lineage>
        <taxon>Eukaryota</taxon>
        <taxon>Fungi</taxon>
        <taxon>Dikarya</taxon>
        <taxon>Basidiomycota</taxon>
        <taxon>Ustilaginomycotina</taxon>
        <taxon>Malasseziomycetes</taxon>
        <taxon>Malasseziales</taxon>
        <taxon>Malasseziaceae</taxon>
        <taxon>Malassezia</taxon>
    </lineage>
</organism>
<dbReference type="InterPro" id="IPR015943">
    <property type="entry name" value="WD40/YVTN_repeat-like_dom_sf"/>
</dbReference>
<dbReference type="PROSITE" id="PS50896">
    <property type="entry name" value="LISH"/>
    <property type="match status" value="1"/>
</dbReference>
<dbReference type="InterPro" id="IPR001680">
    <property type="entry name" value="WD40_rpt"/>
</dbReference>
<dbReference type="VEuPathDB" id="FungiDB:MSYG_0957"/>
<evidence type="ECO:0000313" key="4">
    <source>
        <dbReference type="Proteomes" id="UP000186303"/>
    </source>
</evidence>
<dbReference type="AlphaFoldDB" id="M5EC08"/>
<protein>
    <recommendedName>
        <fullName evidence="5">LisH domain-containing protein</fullName>
    </recommendedName>
</protein>
<dbReference type="RefSeq" id="XP_018741090.1">
    <property type="nucleotide sequence ID" value="XM_018884429.1"/>
</dbReference>
<dbReference type="InterPro" id="IPR050505">
    <property type="entry name" value="WDR55/POC1"/>
</dbReference>
<dbReference type="PANTHER" id="PTHR44019:SF8">
    <property type="entry name" value="POC1 CENTRIOLAR PROTEIN HOMOLOG"/>
    <property type="match status" value="1"/>
</dbReference>
<keyword evidence="1" id="KW-0853">WD repeat</keyword>
<proteinExistence type="predicted"/>
<reference evidence="4" key="1">
    <citation type="journal article" date="2017" name="Nucleic Acids Res.">
        <title>Proteogenomics produces comprehensive and highly accurate protein-coding gene annotation in a complete genome assembly of Malassezia sympodialis.</title>
        <authorList>
            <person name="Zhu Y."/>
            <person name="Engstroem P.G."/>
            <person name="Tellgren-Roth C."/>
            <person name="Baudo C.D."/>
            <person name="Kennell J.C."/>
            <person name="Sun S."/>
            <person name="Billmyre R.B."/>
            <person name="Schroeder M.S."/>
            <person name="Andersson A."/>
            <person name="Holm T."/>
            <person name="Sigurgeirsson B."/>
            <person name="Wu G."/>
            <person name="Sankaranarayanan S.R."/>
            <person name="Siddharthan R."/>
            <person name="Sanyal K."/>
            <person name="Lundeberg J."/>
            <person name="Nystedt B."/>
            <person name="Boekhout T."/>
            <person name="Dawson T.L. Jr."/>
            <person name="Heitman J."/>
            <person name="Scheynius A."/>
            <person name="Lehtioe J."/>
        </authorList>
    </citation>
    <scope>NUCLEOTIDE SEQUENCE [LARGE SCALE GENOMIC DNA]</scope>
    <source>
        <strain evidence="4">ATCC 42132</strain>
    </source>
</reference>
<accession>M5EC08</accession>
<dbReference type="EMBL" id="LT671822">
    <property type="protein sequence ID" value="SHO76619.1"/>
    <property type="molecule type" value="Genomic_DNA"/>
</dbReference>
<evidence type="ECO:0000256" key="2">
    <source>
        <dbReference type="ARBA" id="ARBA00022737"/>
    </source>
</evidence>